<name>A0A1G2KWI5_9BACT</name>
<dbReference type="AlphaFoldDB" id="A0A1G2KWI5"/>
<dbReference type="Proteomes" id="UP000177811">
    <property type="component" value="Unassembled WGS sequence"/>
</dbReference>
<evidence type="ECO:0000313" key="2">
    <source>
        <dbReference type="EMBL" id="OHA03770.1"/>
    </source>
</evidence>
<reference evidence="2 3" key="1">
    <citation type="journal article" date="2016" name="Nat. Commun.">
        <title>Thousands of microbial genomes shed light on interconnected biogeochemical processes in an aquifer system.</title>
        <authorList>
            <person name="Anantharaman K."/>
            <person name="Brown C.T."/>
            <person name="Hug L.A."/>
            <person name="Sharon I."/>
            <person name="Castelle C.J."/>
            <person name="Probst A.J."/>
            <person name="Thomas B.C."/>
            <person name="Singh A."/>
            <person name="Wilkins M.J."/>
            <person name="Karaoz U."/>
            <person name="Brodie E.L."/>
            <person name="Williams K.H."/>
            <person name="Hubbard S.S."/>
            <person name="Banfield J.F."/>
        </authorList>
    </citation>
    <scope>NUCLEOTIDE SEQUENCE [LARGE SCALE GENOMIC DNA]</scope>
</reference>
<sequence>MPSTIKSKNTLINNGFRRIEEDGELGRPSLHQDGTWGENREANPVYQKWITLLNEARPVQEAEAEEVLKEREWAKRAGKANLGQ</sequence>
<accession>A0A1G2KWI5</accession>
<feature type="region of interest" description="Disordered" evidence="1">
    <location>
        <begin position="18"/>
        <end position="38"/>
    </location>
</feature>
<evidence type="ECO:0000313" key="3">
    <source>
        <dbReference type="Proteomes" id="UP000177811"/>
    </source>
</evidence>
<proteinExistence type="predicted"/>
<dbReference type="EMBL" id="MHQL01000009">
    <property type="protein sequence ID" value="OHA03770.1"/>
    <property type="molecule type" value="Genomic_DNA"/>
</dbReference>
<evidence type="ECO:0000256" key="1">
    <source>
        <dbReference type="SAM" id="MobiDB-lite"/>
    </source>
</evidence>
<protein>
    <submittedName>
        <fullName evidence="2">Uncharacterized protein</fullName>
    </submittedName>
</protein>
<gene>
    <name evidence="2" type="ORF">A3C16_03355</name>
</gene>
<organism evidence="2 3">
    <name type="scientific">Candidatus Sungbacteria bacterium RIFCSPHIGHO2_02_FULL_51_29</name>
    <dbReference type="NCBI Taxonomy" id="1802273"/>
    <lineage>
        <taxon>Bacteria</taxon>
        <taxon>Candidatus Sungiibacteriota</taxon>
    </lineage>
</organism>
<comment type="caution">
    <text evidence="2">The sequence shown here is derived from an EMBL/GenBank/DDBJ whole genome shotgun (WGS) entry which is preliminary data.</text>
</comment>